<organism evidence="3 4">
    <name type="scientific">Conoideocrella luteorostrata</name>
    <dbReference type="NCBI Taxonomy" id="1105319"/>
    <lineage>
        <taxon>Eukaryota</taxon>
        <taxon>Fungi</taxon>
        <taxon>Dikarya</taxon>
        <taxon>Ascomycota</taxon>
        <taxon>Pezizomycotina</taxon>
        <taxon>Sordariomycetes</taxon>
        <taxon>Hypocreomycetidae</taxon>
        <taxon>Hypocreales</taxon>
        <taxon>Clavicipitaceae</taxon>
        <taxon>Conoideocrella</taxon>
    </lineage>
</organism>
<feature type="compositionally biased region" description="Polar residues" evidence="1">
    <location>
        <begin position="104"/>
        <end position="114"/>
    </location>
</feature>
<evidence type="ECO:0000313" key="4">
    <source>
        <dbReference type="Proteomes" id="UP001251528"/>
    </source>
</evidence>
<dbReference type="AlphaFoldDB" id="A0AAJ0CTP7"/>
<feature type="compositionally biased region" description="Low complexity" evidence="1">
    <location>
        <begin position="227"/>
        <end position="245"/>
    </location>
</feature>
<dbReference type="Proteomes" id="UP001251528">
    <property type="component" value="Unassembled WGS sequence"/>
</dbReference>
<reference evidence="3" key="1">
    <citation type="submission" date="2023-06" db="EMBL/GenBank/DDBJ databases">
        <title>Conoideocrella luteorostrata (Hypocreales: Clavicipitaceae), a potential biocontrol fungus for elongate hemlock scale in United States Christmas tree production areas.</title>
        <authorList>
            <person name="Barrett H."/>
            <person name="Lovett B."/>
            <person name="Macias A.M."/>
            <person name="Stajich J.E."/>
            <person name="Kasson M.T."/>
        </authorList>
    </citation>
    <scope>NUCLEOTIDE SEQUENCE</scope>
    <source>
        <strain evidence="3">ARSEF 14590</strain>
    </source>
</reference>
<protein>
    <submittedName>
        <fullName evidence="3">Uncharacterized protein</fullName>
    </submittedName>
</protein>
<proteinExistence type="predicted"/>
<feature type="compositionally biased region" description="Basic and acidic residues" evidence="1">
    <location>
        <begin position="209"/>
        <end position="225"/>
    </location>
</feature>
<evidence type="ECO:0000313" key="3">
    <source>
        <dbReference type="EMBL" id="KAK2606382.1"/>
    </source>
</evidence>
<keyword evidence="2" id="KW-0472">Membrane</keyword>
<name>A0AAJ0CTP7_9HYPO</name>
<keyword evidence="4" id="KW-1185">Reference proteome</keyword>
<gene>
    <name evidence="3" type="ORF">QQS21_003201</name>
</gene>
<feature type="compositionally biased region" description="Polar residues" evidence="1">
    <location>
        <begin position="124"/>
        <end position="146"/>
    </location>
</feature>
<feature type="compositionally biased region" description="Polar residues" evidence="1">
    <location>
        <begin position="333"/>
        <end position="350"/>
    </location>
</feature>
<accession>A0AAJ0CTP7</accession>
<sequence length="471" mass="52000">MHISDSTQFSEEFHNLQMLHLRRELNNKSIALIVVLAVIVAFALISFLIVSFAKFRRRRLQRDREFDDNGRWSLLNILARKRNGQGRYEQASDNNHDGPAQSHRLGTTLASPADSNRRQRTLQRTRPGSTSNVQSGAPVDRNTSVRSVMTLPAYRATAGYNEQVLGREGERDGVDVIVDLPSAEEEEALREEEMEAIYQIRLARRQQAAEREESRRERREARQRGDSNALAEARARSRAASNSGNFEELRQEVGRIQDQRQRSVSSVSYADLGVARHDGTRIRANSNESERVGLLSDAASIAVATGPGARSPGLHRRERSESSLFSIDGDLRPTSSSITRVYSRTTTPRMSSGDLRAGSSPELVESDLGGEPIHPPEYEDVSLNDDGEARRSTASSNEPPPEYSQPMSGASPALDTSPTVADSSSNVGDTHSMQPTSRGIDDVPQLPNLRISALPAIVIEPTNETVLAQNR</sequence>
<comment type="caution">
    <text evidence="3">The sequence shown here is derived from an EMBL/GenBank/DDBJ whole genome shotgun (WGS) entry which is preliminary data.</text>
</comment>
<feature type="transmembrane region" description="Helical" evidence="2">
    <location>
        <begin position="30"/>
        <end position="53"/>
    </location>
</feature>
<evidence type="ECO:0000256" key="2">
    <source>
        <dbReference type="SAM" id="Phobius"/>
    </source>
</evidence>
<feature type="region of interest" description="Disordered" evidence="1">
    <location>
        <begin position="85"/>
        <end position="146"/>
    </location>
</feature>
<keyword evidence="2" id="KW-1133">Transmembrane helix</keyword>
<feature type="region of interest" description="Disordered" evidence="1">
    <location>
        <begin position="304"/>
        <end position="446"/>
    </location>
</feature>
<feature type="compositionally biased region" description="Polar residues" evidence="1">
    <location>
        <begin position="414"/>
        <end position="437"/>
    </location>
</feature>
<keyword evidence="2" id="KW-0812">Transmembrane</keyword>
<dbReference type="EMBL" id="JASWJB010000041">
    <property type="protein sequence ID" value="KAK2606382.1"/>
    <property type="molecule type" value="Genomic_DNA"/>
</dbReference>
<feature type="region of interest" description="Disordered" evidence="1">
    <location>
        <begin position="209"/>
        <end position="248"/>
    </location>
</feature>
<evidence type="ECO:0000256" key="1">
    <source>
        <dbReference type="SAM" id="MobiDB-lite"/>
    </source>
</evidence>